<proteinExistence type="predicted"/>
<evidence type="ECO:0000256" key="2">
    <source>
        <dbReference type="ARBA" id="ARBA00022989"/>
    </source>
</evidence>
<evidence type="ECO:0000259" key="4">
    <source>
        <dbReference type="PROSITE" id="PS50268"/>
    </source>
</evidence>
<dbReference type="SUPFAM" id="SSF49313">
    <property type="entry name" value="Cadherin-like"/>
    <property type="match status" value="2"/>
</dbReference>
<keyword evidence="3" id="KW-0106">Calcium</keyword>
<dbReference type="InterPro" id="IPR002126">
    <property type="entry name" value="Cadherin-like_dom"/>
</dbReference>
<dbReference type="InterPro" id="IPR015919">
    <property type="entry name" value="Cadherin-like_sf"/>
</dbReference>
<protein>
    <recommendedName>
        <fullName evidence="4">Cadherin domain-containing protein</fullName>
    </recommendedName>
</protein>
<keyword evidence="2" id="KW-0472">Membrane</keyword>
<dbReference type="PROSITE" id="PS50268">
    <property type="entry name" value="CADHERIN_2"/>
    <property type="match status" value="2"/>
</dbReference>
<name>A0A182MFN8_9DIPT</name>
<reference evidence="6" key="1">
    <citation type="submission" date="2013-09" db="EMBL/GenBank/DDBJ databases">
        <title>The Genome Sequence of Anopheles culicifacies species A.</title>
        <authorList>
            <consortium name="The Broad Institute Genomics Platform"/>
            <person name="Neafsey D.E."/>
            <person name="Besansky N."/>
            <person name="Howell P."/>
            <person name="Walton C."/>
            <person name="Young S.K."/>
            <person name="Zeng Q."/>
            <person name="Gargeya S."/>
            <person name="Fitzgerald M."/>
            <person name="Haas B."/>
            <person name="Abouelleil A."/>
            <person name="Allen A.W."/>
            <person name="Alvarado L."/>
            <person name="Arachchi H.M."/>
            <person name="Berlin A.M."/>
            <person name="Chapman S.B."/>
            <person name="Gainer-Dewar J."/>
            <person name="Goldberg J."/>
            <person name="Griggs A."/>
            <person name="Gujja S."/>
            <person name="Hansen M."/>
            <person name="Howarth C."/>
            <person name="Imamovic A."/>
            <person name="Ireland A."/>
            <person name="Larimer J."/>
            <person name="McCowan C."/>
            <person name="Murphy C."/>
            <person name="Pearson M."/>
            <person name="Poon T.W."/>
            <person name="Priest M."/>
            <person name="Roberts A."/>
            <person name="Saif S."/>
            <person name="Shea T."/>
            <person name="Sisk P."/>
            <person name="Sykes S."/>
            <person name="Wortman J."/>
            <person name="Nusbaum C."/>
            <person name="Birren B."/>
        </authorList>
    </citation>
    <scope>NUCLEOTIDE SEQUENCE [LARGE SCALE GENOMIC DNA]</scope>
    <source>
        <strain evidence="6">A-37</strain>
    </source>
</reference>
<dbReference type="EMBL" id="AXCM01019489">
    <property type="status" value="NOT_ANNOTATED_CDS"/>
    <property type="molecule type" value="Genomic_DNA"/>
</dbReference>
<keyword evidence="6" id="KW-1185">Reference proteome</keyword>
<dbReference type="CDD" id="cd11304">
    <property type="entry name" value="Cadherin_repeat"/>
    <property type="match status" value="1"/>
</dbReference>
<dbReference type="GO" id="GO:0005509">
    <property type="term" value="F:calcium ion binding"/>
    <property type="evidence" value="ECO:0007669"/>
    <property type="project" value="UniProtKB-UniRule"/>
</dbReference>
<dbReference type="Proteomes" id="UP000075883">
    <property type="component" value="Unassembled WGS sequence"/>
</dbReference>
<evidence type="ECO:0000313" key="6">
    <source>
        <dbReference type="Proteomes" id="UP000075883"/>
    </source>
</evidence>
<feature type="domain" description="Cadherin" evidence="4">
    <location>
        <begin position="154"/>
        <end position="261"/>
    </location>
</feature>
<evidence type="ECO:0000256" key="1">
    <source>
        <dbReference type="ARBA" id="ARBA00022692"/>
    </source>
</evidence>
<dbReference type="STRING" id="139723.A0A182MFN8"/>
<evidence type="ECO:0000313" key="5">
    <source>
        <dbReference type="EnsemblMetazoa" id="ACUA017146-PA"/>
    </source>
</evidence>
<dbReference type="GO" id="GO:0016020">
    <property type="term" value="C:membrane"/>
    <property type="evidence" value="ECO:0007669"/>
    <property type="project" value="InterPro"/>
</dbReference>
<sequence>MLLDINDHYPELPELPAEELQVSEDFKQGHIIKADFTAIDLDDRETANAKINYYIRQISPALARDTDIFALERVDEYSASLKVAQDLKGFHGSWMLQVEACDRGSEYDPIIALPEPAENNCRTRDYEVVVLPFNYNSPTIIYPTRNAQIRLKYESLKNGSTLVDTNGSTLPNFVAVDDDGGIYGHVTFSLRSTNDNENDHEAFRVEKVNDKTGQLVLENDQAVEPFPKNYSITVIARDGGDKQSETSIYIVFINMTGEPAFLQTTFDTDFTGTFILLY</sequence>
<reference evidence="5" key="2">
    <citation type="submission" date="2020-05" db="UniProtKB">
        <authorList>
            <consortium name="EnsemblMetazoa"/>
        </authorList>
    </citation>
    <scope>IDENTIFICATION</scope>
    <source>
        <strain evidence="5">A-37</strain>
    </source>
</reference>
<dbReference type="GO" id="GO:0007156">
    <property type="term" value="P:homophilic cell adhesion via plasma membrane adhesion molecules"/>
    <property type="evidence" value="ECO:0007669"/>
    <property type="project" value="InterPro"/>
</dbReference>
<evidence type="ECO:0000256" key="3">
    <source>
        <dbReference type="PROSITE-ProRule" id="PRU00043"/>
    </source>
</evidence>
<accession>A0A182MFN8</accession>
<dbReference type="VEuPathDB" id="VectorBase:ACUA017146"/>
<keyword evidence="1" id="KW-0812">Transmembrane</keyword>
<organism evidence="5 6">
    <name type="scientific">Anopheles culicifacies</name>
    <dbReference type="NCBI Taxonomy" id="139723"/>
    <lineage>
        <taxon>Eukaryota</taxon>
        <taxon>Metazoa</taxon>
        <taxon>Ecdysozoa</taxon>
        <taxon>Arthropoda</taxon>
        <taxon>Hexapoda</taxon>
        <taxon>Insecta</taxon>
        <taxon>Pterygota</taxon>
        <taxon>Neoptera</taxon>
        <taxon>Endopterygota</taxon>
        <taxon>Diptera</taxon>
        <taxon>Nematocera</taxon>
        <taxon>Culicoidea</taxon>
        <taxon>Culicidae</taxon>
        <taxon>Anophelinae</taxon>
        <taxon>Anopheles</taxon>
        <taxon>culicifacies species complex</taxon>
    </lineage>
</organism>
<dbReference type="AlphaFoldDB" id="A0A182MFN8"/>
<keyword evidence="2" id="KW-1133">Transmembrane helix</keyword>
<dbReference type="Gene3D" id="2.60.40.60">
    <property type="entry name" value="Cadherins"/>
    <property type="match status" value="2"/>
</dbReference>
<feature type="domain" description="Cadherin" evidence="4">
    <location>
        <begin position="14"/>
        <end position="140"/>
    </location>
</feature>
<dbReference type="PANTHER" id="PTHR24026:SF133">
    <property type="entry name" value="CADHERIN-RELATED FAMILY MEMBER 2"/>
    <property type="match status" value="1"/>
</dbReference>
<dbReference type="EnsemblMetazoa" id="ACUA017146-RA">
    <property type="protein sequence ID" value="ACUA017146-PA"/>
    <property type="gene ID" value="ACUA017146"/>
</dbReference>
<dbReference type="PANTHER" id="PTHR24026">
    <property type="entry name" value="FAT ATYPICAL CADHERIN-RELATED"/>
    <property type="match status" value="1"/>
</dbReference>